<dbReference type="HOGENOM" id="CLU_072692_1_1_1"/>
<dbReference type="Gene3D" id="3.10.280.10">
    <property type="entry name" value="Mitochondrial glycoprotein"/>
    <property type="match status" value="1"/>
</dbReference>
<keyword evidence="2" id="KW-1185">Reference proteome</keyword>
<accession>A0A0D3B3P8</accession>
<reference evidence="1" key="2">
    <citation type="submission" date="2015-03" db="UniProtKB">
        <authorList>
            <consortium name="EnsemblPlants"/>
        </authorList>
    </citation>
    <scope>IDENTIFICATION</scope>
</reference>
<evidence type="ECO:0000313" key="2">
    <source>
        <dbReference type="Proteomes" id="UP000032141"/>
    </source>
</evidence>
<dbReference type="InterPro" id="IPR036561">
    <property type="entry name" value="MAM33_sf"/>
</dbReference>
<sequence>MSLFCPVSVATLPFRPARSPAASLQTGAQRVTFGRSHQFSRLISFSSTWALTPSSNLLSLLESEIESSVINEDASDNDELPEWFPFQMIDRPTERVLHLTRKFGDETILVLIDRPKVPQDDEELVFGIPMGVYVSKDDDGLRLKFGVKAFADEIVIDSVAVQQRRESKWSYQGPDIDDLDENLQKAFNKFLEIRGINPTITDFLADYLANKDKREHLRWLKDVKSFVDILKLSNKSETCK</sequence>
<dbReference type="RefSeq" id="XP_013627789.1">
    <property type="nucleotide sequence ID" value="XM_013772335.1"/>
</dbReference>
<dbReference type="Gramene" id="Bo3g022770.1">
    <property type="protein sequence ID" value="Bo3g022770.1"/>
    <property type="gene ID" value="Bo3g022770"/>
</dbReference>
<dbReference type="STRING" id="109376.A0A0D3B3P8"/>
<evidence type="ECO:0008006" key="3">
    <source>
        <dbReference type="Google" id="ProtNLM"/>
    </source>
</evidence>
<dbReference type="OMA" id="MIDRPTE"/>
<dbReference type="eggNOG" id="KOG2536">
    <property type="taxonomic scope" value="Eukaryota"/>
</dbReference>
<dbReference type="InterPro" id="IPR003428">
    <property type="entry name" value="MAM33"/>
</dbReference>
<dbReference type="GO" id="GO:0005759">
    <property type="term" value="C:mitochondrial matrix"/>
    <property type="evidence" value="ECO:0007669"/>
    <property type="project" value="InterPro"/>
</dbReference>
<dbReference type="GeneID" id="106333956"/>
<proteinExistence type="predicted"/>
<dbReference type="OrthoDB" id="278212at2759"/>
<dbReference type="SUPFAM" id="SSF54529">
    <property type="entry name" value="Mitochondrial glycoprotein MAM33-like"/>
    <property type="match status" value="1"/>
</dbReference>
<dbReference type="Pfam" id="PF02330">
    <property type="entry name" value="MAM33"/>
    <property type="match status" value="1"/>
</dbReference>
<dbReference type="PANTHER" id="PTHR10826:SF35">
    <property type="entry name" value="MITOCHONDRIAL GLYCOPROTEIN FAMILY PROTEIN"/>
    <property type="match status" value="1"/>
</dbReference>
<evidence type="ECO:0000313" key="1">
    <source>
        <dbReference type="EnsemblPlants" id="Bo3g022770.1"/>
    </source>
</evidence>
<dbReference type="AlphaFoldDB" id="A0A0D3B3P8"/>
<name>A0A0D3B3P8_BRAOL</name>
<dbReference type="PANTHER" id="PTHR10826">
    <property type="entry name" value="COMPLEMENT COMPONENT 1"/>
    <property type="match status" value="1"/>
</dbReference>
<reference evidence="1 2" key="1">
    <citation type="journal article" date="2014" name="Genome Biol.">
        <title>Transcriptome and methylome profiling reveals relics of genome dominance in the mesopolyploid Brassica oleracea.</title>
        <authorList>
            <person name="Parkin I.A."/>
            <person name="Koh C."/>
            <person name="Tang H."/>
            <person name="Robinson S.J."/>
            <person name="Kagale S."/>
            <person name="Clarke W.E."/>
            <person name="Town C.D."/>
            <person name="Nixon J."/>
            <person name="Krishnakumar V."/>
            <person name="Bidwell S.L."/>
            <person name="Denoeud F."/>
            <person name="Belcram H."/>
            <person name="Links M.G."/>
            <person name="Just J."/>
            <person name="Clarke C."/>
            <person name="Bender T."/>
            <person name="Huebert T."/>
            <person name="Mason A.S."/>
            <person name="Pires J.C."/>
            <person name="Barker G."/>
            <person name="Moore J."/>
            <person name="Walley P.G."/>
            <person name="Manoli S."/>
            <person name="Batley J."/>
            <person name="Edwards D."/>
            <person name="Nelson M.N."/>
            <person name="Wang X."/>
            <person name="Paterson A.H."/>
            <person name="King G."/>
            <person name="Bancroft I."/>
            <person name="Chalhoub B."/>
            <person name="Sharpe A.G."/>
        </authorList>
    </citation>
    <scope>NUCLEOTIDE SEQUENCE</scope>
    <source>
        <strain evidence="1 2">cv. TO1000</strain>
    </source>
</reference>
<dbReference type="Proteomes" id="UP000032141">
    <property type="component" value="Chromosome C3"/>
</dbReference>
<dbReference type="EnsemblPlants" id="Bo3g022770.1">
    <property type="protein sequence ID" value="Bo3g022770.1"/>
    <property type="gene ID" value="Bo3g022770"/>
</dbReference>
<protein>
    <recommendedName>
        <fullName evidence="3">Mitochondrial glycoprotein family protein</fullName>
    </recommendedName>
</protein>
<dbReference type="KEGG" id="boe:106333956"/>
<organism evidence="1 2">
    <name type="scientific">Brassica oleracea var. oleracea</name>
    <dbReference type="NCBI Taxonomy" id="109376"/>
    <lineage>
        <taxon>Eukaryota</taxon>
        <taxon>Viridiplantae</taxon>
        <taxon>Streptophyta</taxon>
        <taxon>Embryophyta</taxon>
        <taxon>Tracheophyta</taxon>
        <taxon>Spermatophyta</taxon>
        <taxon>Magnoliopsida</taxon>
        <taxon>eudicotyledons</taxon>
        <taxon>Gunneridae</taxon>
        <taxon>Pentapetalae</taxon>
        <taxon>rosids</taxon>
        <taxon>malvids</taxon>
        <taxon>Brassicales</taxon>
        <taxon>Brassicaceae</taxon>
        <taxon>Brassiceae</taxon>
        <taxon>Brassica</taxon>
    </lineage>
</organism>